<evidence type="ECO:0000313" key="4">
    <source>
        <dbReference type="EMBL" id="CAB4214784.1"/>
    </source>
</evidence>
<accession>A0A6J5QTK7</accession>
<dbReference type="EMBL" id="LR797118">
    <property type="protein sequence ID" value="CAB4187873.1"/>
    <property type="molecule type" value="Genomic_DNA"/>
</dbReference>
<evidence type="ECO:0000313" key="2">
    <source>
        <dbReference type="EMBL" id="CAB4187873.1"/>
    </source>
</evidence>
<protein>
    <submittedName>
        <fullName evidence="2">Uncharacterized protein</fullName>
    </submittedName>
</protein>
<proteinExistence type="predicted"/>
<gene>
    <name evidence="1" type="ORF">UFOVP1107_17</name>
    <name evidence="2" type="ORF">UFOVP1171_19</name>
    <name evidence="3" type="ORF">UFOVP1375_34</name>
    <name evidence="4" type="ORF">UFOVP1471_12</name>
</gene>
<name>A0A6J5QTK7_9CAUD</name>
<organism evidence="2">
    <name type="scientific">uncultured Caudovirales phage</name>
    <dbReference type="NCBI Taxonomy" id="2100421"/>
    <lineage>
        <taxon>Viruses</taxon>
        <taxon>Duplodnaviria</taxon>
        <taxon>Heunggongvirae</taxon>
        <taxon>Uroviricota</taxon>
        <taxon>Caudoviricetes</taxon>
        <taxon>Peduoviridae</taxon>
        <taxon>Maltschvirus</taxon>
        <taxon>Maltschvirus maltsch</taxon>
    </lineage>
</organism>
<dbReference type="EMBL" id="LR797324">
    <property type="protein sequence ID" value="CAB4202777.1"/>
    <property type="molecule type" value="Genomic_DNA"/>
</dbReference>
<evidence type="ECO:0000313" key="3">
    <source>
        <dbReference type="EMBL" id="CAB4202777.1"/>
    </source>
</evidence>
<dbReference type="EMBL" id="LR797417">
    <property type="protein sequence ID" value="CAB4214784.1"/>
    <property type="molecule type" value="Genomic_DNA"/>
</dbReference>
<evidence type="ECO:0000313" key="1">
    <source>
        <dbReference type="EMBL" id="CAB4183724.1"/>
    </source>
</evidence>
<dbReference type="EMBL" id="LR797050">
    <property type="protein sequence ID" value="CAB4183724.1"/>
    <property type="molecule type" value="Genomic_DNA"/>
</dbReference>
<sequence length="66" mass="7104">MTRRHQYIYTPATTPPLHAASPALLAAARLALDYLETLPYQPSIHPSTKAQDALHDAIVAAQGVPT</sequence>
<reference evidence="2" key="1">
    <citation type="submission" date="2020-05" db="EMBL/GenBank/DDBJ databases">
        <authorList>
            <person name="Chiriac C."/>
            <person name="Salcher M."/>
            <person name="Ghai R."/>
            <person name="Kavagutti S V."/>
        </authorList>
    </citation>
    <scope>NUCLEOTIDE SEQUENCE</scope>
</reference>